<evidence type="ECO:0000313" key="2">
    <source>
        <dbReference type="EMBL" id="AZB00443.1"/>
    </source>
</evidence>
<dbReference type="Proteomes" id="UP000186106">
    <property type="component" value="Unassembled WGS sequence"/>
</dbReference>
<dbReference type="RefSeq" id="WP_076355216.1">
    <property type="nucleotide sequence ID" value="NZ_CP033926.1"/>
</dbReference>
<reference evidence="3 4" key="1">
    <citation type="submission" date="2017-01" db="EMBL/GenBank/DDBJ databases">
        <authorList>
            <person name="Mah S.A."/>
            <person name="Swanson W.J."/>
            <person name="Moy G.W."/>
            <person name="Vacquier V.D."/>
        </authorList>
    </citation>
    <scope>NUCLEOTIDE SEQUENCE [LARGE SCALE GENOMIC DNA]</scope>
    <source>
        <strain evidence="3 4">DSM 16927</strain>
    </source>
</reference>
<accession>A0A1N7IID6</accession>
<dbReference type="Proteomes" id="UP000279541">
    <property type="component" value="Chromosome"/>
</dbReference>
<dbReference type="EMBL" id="FTNZ01000005">
    <property type="protein sequence ID" value="SIS36864.1"/>
    <property type="molecule type" value="Genomic_DNA"/>
</dbReference>
<keyword evidence="1" id="KW-0732">Signal</keyword>
<evidence type="ECO:0000313" key="5">
    <source>
        <dbReference type="Proteomes" id="UP000279541"/>
    </source>
</evidence>
<dbReference type="STRING" id="112234.SAMN05421768_105487"/>
<dbReference type="AlphaFoldDB" id="A0A1N7IID6"/>
<feature type="chain" id="PRO_5044563511" evidence="1">
    <location>
        <begin position="19"/>
        <end position="227"/>
    </location>
</feature>
<organism evidence="3 4">
    <name type="scientific">Chryseobacterium joostei</name>
    <dbReference type="NCBI Taxonomy" id="112234"/>
    <lineage>
        <taxon>Bacteria</taxon>
        <taxon>Pseudomonadati</taxon>
        <taxon>Bacteroidota</taxon>
        <taxon>Flavobacteriia</taxon>
        <taxon>Flavobacteriales</taxon>
        <taxon>Weeksellaceae</taxon>
        <taxon>Chryseobacterium group</taxon>
        <taxon>Chryseobacterium</taxon>
    </lineage>
</organism>
<evidence type="ECO:0000256" key="1">
    <source>
        <dbReference type="SAM" id="SignalP"/>
    </source>
</evidence>
<reference evidence="2 5" key="2">
    <citation type="submission" date="2018-11" db="EMBL/GenBank/DDBJ databases">
        <title>Proposal to divide the Flavobacteriaceae and reorganize its genera based on Amino Acid Identity values calculated from whole genome sequences.</title>
        <authorList>
            <person name="Nicholson A.C."/>
            <person name="Gulvik C.A."/>
            <person name="Whitney A.M."/>
            <person name="Humrighouse B.W."/>
            <person name="Bell M."/>
            <person name="Holmes B."/>
            <person name="Steigerwalt A.G."/>
            <person name="Villarma A."/>
            <person name="Sheth M."/>
            <person name="Batra D."/>
            <person name="Pryor J."/>
            <person name="Bernardet J.-F."/>
            <person name="Hugo C."/>
            <person name="Kampfer P."/>
            <person name="Newman J."/>
            <person name="McQuiston J.R."/>
        </authorList>
    </citation>
    <scope>NUCLEOTIDE SEQUENCE [LARGE SCALE GENOMIC DNA]</scope>
    <source>
        <strain evidence="2 5">DSM 16927</strain>
    </source>
</reference>
<protein>
    <submittedName>
        <fullName evidence="3">Uncharacterized protein</fullName>
    </submittedName>
</protein>
<evidence type="ECO:0000313" key="4">
    <source>
        <dbReference type="Proteomes" id="UP000186106"/>
    </source>
</evidence>
<gene>
    <name evidence="2" type="ORF">EG359_12780</name>
    <name evidence="3" type="ORF">SAMN05421768_105487</name>
</gene>
<dbReference type="EMBL" id="CP033926">
    <property type="protein sequence ID" value="AZB00443.1"/>
    <property type="molecule type" value="Genomic_DNA"/>
</dbReference>
<name>A0A1N7IID6_9FLAO</name>
<evidence type="ECO:0000313" key="3">
    <source>
        <dbReference type="EMBL" id="SIS36864.1"/>
    </source>
</evidence>
<dbReference type="OrthoDB" id="86940at2"/>
<dbReference type="KEGG" id="cjt:EG359_12780"/>
<sequence length="227" mass="26518">MKSLFSLITILFITLSNAQNLKDFSVPKGYTKITEEKGDLDKDGKDETVIILETNQKASENKDDPEHKDFKRILYILKQDHGKLKIWKENSILIFSSGTGFYPEYNSPPKISIKTNVLAITQEFNTNSRHTLTYQHTFRFQNGDFYLIGSSENFADTCEFDFTYEINFSTGKVIVDKKFSSCDDNEKVPKDFYKEFTHKFQDLIKMENFKIGEHQFKIRGLKEDFTF</sequence>
<keyword evidence="5" id="KW-1185">Reference proteome</keyword>
<feature type="signal peptide" evidence="1">
    <location>
        <begin position="1"/>
        <end position="18"/>
    </location>
</feature>
<proteinExistence type="predicted"/>